<protein>
    <submittedName>
        <fullName evidence="1">Uncharacterized protein</fullName>
    </submittedName>
</protein>
<proteinExistence type="predicted"/>
<accession>A0ACC2AH12</accession>
<organism evidence="1 2">
    <name type="scientific">Diphasiastrum complanatum</name>
    <name type="common">Issler's clubmoss</name>
    <name type="synonym">Lycopodium complanatum</name>
    <dbReference type="NCBI Taxonomy" id="34168"/>
    <lineage>
        <taxon>Eukaryota</taxon>
        <taxon>Viridiplantae</taxon>
        <taxon>Streptophyta</taxon>
        <taxon>Embryophyta</taxon>
        <taxon>Tracheophyta</taxon>
        <taxon>Lycopodiopsida</taxon>
        <taxon>Lycopodiales</taxon>
        <taxon>Lycopodiaceae</taxon>
        <taxon>Lycopodioideae</taxon>
        <taxon>Diphasiastrum</taxon>
    </lineage>
</organism>
<evidence type="ECO:0000313" key="1">
    <source>
        <dbReference type="EMBL" id="KAJ7516854.1"/>
    </source>
</evidence>
<reference evidence="2" key="1">
    <citation type="journal article" date="2024" name="Proc. Natl. Acad. Sci. U.S.A.">
        <title>Extraordinary preservation of gene collinearity over three hundred million years revealed in homosporous lycophytes.</title>
        <authorList>
            <person name="Li C."/>
            <person name="Wickell D."/>
            <person name="Kuo L.Y."/>
            <person name="Chen X."/>
            <person name="Nie B."/>
            <person name="Liao X."/>
            <person name="Peng D."/>
            <person name="Ji J."/>
            <person name="Jenkins J."/>
            <person name="Williams M."/>
            <person name="Shu S."/>
            <person name="Plott C."/>
            <person name="Barry K."/>
            <person name="Rajasekar S."/>
            <person name="Grimwood J."/>
            <person name="Han X."/>
            <person name="Sun S."/>
            <person name="Hou Z."/>
            <person name="He W."/>
            <person name="Dai G."/>
            <person name="Sun C."/>
            <person name="Schmutz J."/>
            <person name="Leebens-Mack J.H."/>
            <person name="Li F.W."/>
            <person name="Wang L."/>
        </authorList>
    </citation>
    <scope>NUCLEOTIDE SEQUENCE [LARGE SCALE GENOMIC DNA]</scope>
    <source>
        <strain evidence="2">cv. PW_Plant_1</strain>
    </source>
</reference>
<evidence type="ECO:0000313" key="2">
    <source>
        <dbReference type="Proteomes" id="UP001162992"/>
    </source>
</evidence>
<name>A0ACC2AH12_DIPCM</name>
<keyword evidence="2" id="KW-1185">Reference proteome</keyword>
<gene>
    <name evidence="1" type="ORF">O6H91_21G001400</name>
</gene>
<sequence>METPRKVIAAVDATETSAYAFTWALHNLIRKGDHVIVLTVAPYVGLQQPNYDLTGEYAIPMVTCTSSMEESVAEEKIVTAESSALVSKFLQQCAQAEISCEGEVVKGEPGSWIMDEAARISADIIVVGSHARGVIKRTILGSISDFVLHNVQCSVAIVRQSEALEIHDPLLSSGLARKIVVAVDDSKEAIHAFTWSLKNFCTPSDKVIIYHVRHPVVPPVVALGTGEFGMEDVYVPPDGNLKEDVDAIDESEKLVERYMEYAANESKIQCEGKVVTGPTEIKVCEGLISLKADAVIVGTHGRGVIARTFLGSVSDYLSHNSPCPLIVVKMPKELAYSNVSDHAHLT</sequence>
<dbReference type="Proteomes" id="UP001162992">
    <property type="component" value="Chromosome 21"/>
</dbReference>
<dbReference type="EMBL" id="CM055112">
    <property type="protein sequence ID" value="KAJ7516854.1"/>
    <property type="molecule type" value="Genomic_DNA"/>
</dbReference>
<comment type="caution">
    <text evidence="1">The sequence shown here is derived from an EMBL/GenBank/DDBJ whole genome shotgun (WGS) entry which is preliminary data.</text>
</comment>